<dbReference type="InterPro" id="IPR039426">
    <property type="entry name" value="TonB-dep_rcpt-like"/>
</dbReference>
<keyword evidence="8 12" id="KW-0798">TonB box</keyword>
<keyword evidence="4" id="KW-0410">Iron transport</keyword>
<dbReference type="InterPro" id="IPR012910">
    <property type="entry name" value="Plug_dom"/>
</dbReference>
<dbReference type="Proteomes" id="UP001595683">
    <property type="component" value="Unassembled WGS sequence"/>
</dbReference>
<feature type="domain" description="TonB-dependent receptor-like beta-barrel" evidence="14">
    <location>
        <begin position="260"/>
        <end position="736"/>
    </location>
</feature>
<gene>
    <name evidence="16" type="ORF">ACFOOT_07980</name>
</gene>
<evidence type="ECO:0000256" key="6">
    <source>
        <dbReference type="ARBA" id="ARBA00023004"/>
    </source>
</evidence>
<accession>A0ABV7V1P6</accession>
<evidence type="ECO:0000259" key="14">
    <source>
        <dbReference type="Pfam" id="PF00593"/>
    </source>
</evidence>
<name>A0ABV7V1P6_9SPHN</name>
<feature type="domain" description="TonB-dependent receptor plug" evidence="15">
    <location>
        <begin position="62"/>
        <end position="173"/>
    </location>
</feature>
<keyword evidence="6" id="KW-0408">Iron</keyword>
<protein>
    <submittedName>
        <fullName evidence="16">TonB-dependent receptor</fullName>
    </submittedName>
</protein>
<evidence type="ECO:0000256" key="10">
    <source>
        <dbReference type="ARBA" id="ARBA00023237"/>
    </source>
</evidence>
<proteinExistence type="inferred from homology"/>
<evidence type="ECO:0000256" key="11">
    <source>
        <dbReference type="PROSITE-ProRule" id="PRU01360"/>
    </source>
</evidence>
<evidence type="ECO:0000256" key="1">
    <source>
        <dbReference type="ARBA" id="ARBA00004571"/>
    </source>
</evidence>
<dbReference type="Pfam" id="PF07715">
    <property type="entry name" value="Plug"/>
    <property type="match status" value="1"/>
</dbReference>
<dbReference type="SUPFAM" id="SSF56935">
    <property type="entry name" value="Porins"/>
    <property type="match status" value="1"/>
</dbReference>
<comment type="caution">
    <text evidence="16">The sequence shown here is derived from an EMBL/GenBank/DDBJ whole genome shotgun (WGS) entry which is preliminary data.</text>
</comment>
<comment type="subcellular location">
    <subcellularLocation>
        <location evidence="1 11">Cell outer membrane</location>
        <topology evidence="1 11">Multi-pass membrane protein</topology>
    </subcellularLocation>
</comment>
<evidence type="ECO:0000256" key="7">
    <source>
        <dbReference type="ARBA" id="ARBA00023065"/>
    </source>
</evidence>
<evidence type="ECO:0000313" key="17">
    <source>
        <dbReference type="Proteomes" id="UP001595683"/>
    </source>
</evidence>
<dbReference type="Pfam" id="PF00593">
    <property type="entry name" value="TonB_dep_Rec_b-barrel"/>
    <property type="match status" value="1"/>
</dbReference>
<dbReference type="EMBL" id="JBHRYE010000011">
    <property type="protein sequence ID" value="MFC3671360.1"/>
    <property type="molecule type" value="Genomic_DNA"/>
</dbReference>
<evidence type="ECO:0000256" key="2">
    <source>
        <dbReference type="ARBA" id="ARBA00022448"/>
    </source>
</evidence>
<dbReference type="Gene3D" id="2.40.170.20">
    <property type="entry name" value="TonB-dependent receptor, beta-barrel domain"/>
    <property type="match status" value="1"/>
</dbReference>
<reference evidence="17" key="1">
    <citation type="journal article" date="2019" name="Int. J. Syst. Evol. Microbiol.">
        <title>The Global Catalogue of Microorganisms (GCM) 10K type strain sequencing project: providing services to taxonomists for standard genome sequencing and annotation.</title>
        <authorList>
            <consortium name="The Broad Institute Genomics Platform"/>
            <consortium name="The Broad Institute Genome Sequencing Center for Infectious Disease"/>
            <person name="Wu L."/>
            <person name="Ma J."/>
        </authorList>
    </citation>
    <scope>NUCLEOTIDE SEQUENCE [LARGE SCALE GENOMIC DNA]</scope>
    <source>
        <strain evidence="17">KCTC 42224</strain>
    </source>
</reference>
<evidence type="ECO:0000256" key="5">
    <source>
        <dbReference type="ARBA" id="ARBA00022692"/>
    </source>
</evidence>
<keyword evidence="17" id="KW-1185">Reference proteome</keyword>
<dbReference type="RefSeq" id="WP_191322613.1">
    <property type="nucleotide sequence ID" value="NZ_BMZP01000001.1"/>
</dbReference>
<evidence type="ECO:0000313" key="16">
    <source>
        <dbReference type="EMBL" id="MFC3671360.1"/>
    </source>
</evidence>
<keyword evidence="7" id="KW-0406">Ion transport</keyword>
<keyword evidence="13" id="KW-0732">Signal</keyword>
<keyword evidence="3 11" id="KW-1134">Transmembrane beta strand</keyword>
<organism evidence="16 17">
    <name type="scientific">Novosphingobium pokkalii</name>
    <dbReference type="NCBI Taxonomy" id="1770194"/>
    <lineage>
        <taxon>Bacteria</taxon>
        <taxon>Pseudomonadati</taxon>
        <taxon>Pseudomonadota</taxon>
        <taxon>Alphaproteobacteria</taxon>
        <taxon>Sphingomonadales</taxon>
        <taxon>Sphingomonadaceae</taxon>
        <taxon>Novosphingobium</taxon>
    </lineage>
</organism>
<feature type="chain" id="PRO_5047460167" evidence="13">
    <location>
        <begin position="25"/>
        <end position="771"/>
    </location>
</feature>
<evidence type="ECO:0000256" key="8">
    <source>
        <dbReference type="ARBA" id="ARBA00023077"/>
    </source>
</evidence>
<keyword evidence="16" id="KW-0675">Receptor</keyword>
<dbReference type="PANTHER" id="PTHR32552:SF81">
    <property type="entry name" value="TONB-DEPENDENT OUTER MEMBRANE RECEPTOR"/>
    <property type="match status" value="1"/>
</dbReference>
<evidence type="ECO:0000256" key="3">
    <source>
        <dbReference type="ARBA" id="ARBA00022452"/>
    </source>
</evidence>
<evidence type="ECO:0000256" key="12">
    <source>
        <dbReference type="RuleBase" id="RU003357"/>
    </source>
</evidence>
<keyword evidence="9 11" id="KW-0472">Membrane</keyword>
<evidence type="ECO:0000256" key="9">
    <source>
        <dbReference type="ARBA" id="ARBA00023136"/>
    </source>
</evidence>
<dbReference type="PROSITE" id="PS52016">
    <property type="entry name" value="TONB_DEPENDENT_REC_3"/>
    <property type="match status" value="1"/>
</dbReference>
<evidence type="ECO:0000259" key="15">
    <source>
        <dbReference type="Pfam" id="PF07715"/>
    </source>
</evidence>
<sequence>MNKAILAVSGLITAHVLLAGTAHAADAAPSAPATAAQEAAAQDVPPAAGDIVVTALHRTSTVQTTPLSIVAISGDGLAKTGATQLNDYFRQIPNLNVTSGVAGSNRISIRGVNAAGEATVGLYYDETPVTGPAGTTQDSGAVAADLNLFDVERVEVLRGPQGTLYGASSMAGTLRVIFHKPDYDKVEAGGETQVTTTEGGSAGYFLRGMVNVPIVSDKLAVRVVGYDERKPGWIDNVTYGTQNINRSTNWGGRGIIGFKPDELTTITATLSYQKSDAPDQQGWYPSVGRYKTNSPAQLPFHTEMQLYNLKADRDLGFATLTGTASYYNYNYIRTVDFTPSVRAYANSTAQCAKAQGGTACTSDQFAAYQSAGLALLPAVGYQPAWVHSQNYEARLASNAAQMPSWLEWTVGVYYEKRNDHIDSNVISENATDGSITLPITPLVYRYVATRSRQAAGFGEVSLKPLPGLTITGGLRYYDYSKTTSGQSYITNYYTGTLAAPFSQATTTANGWLEKFNINYRITPRVMVYASASKGFRPGGANNIPGLAANLVSYKPDSLWNYEVGLKSSWLGDKLVLNGALFDIEWSNMQTSARTADGLYAFLTNAGHARIRGLEVDLTARPLHGLTLNGALGYTDAHLTQDQSSSAVLITASTGKAGDPIPNTPDLTASASASYSWALTSRLDGLVRVDGAYTGHQEGTFRPSDPYHTSYGNYATANARIGVENGQMGLYLFCNNLTDTTGAIAVSSGYGYTNLTYSIQPRTWGLNARFSL</sequence>
<evidence type="ECO:0000256" key="13">
    <source>
        <dbReference type="SAM" id="SignalP"/>
    </source>
</evidence>
<dbReference type="PANTHER" id="PTHR32552">
    <property type="entry name" value="FERRICHROME IRON RECEPTOR-RELATED"/>
    <property type="match status" value="1"/>
</dbReference>
<comment type="similarity">
    <text evidence="11 12">Belongs to the TonB-dependent receptor family.</text>
</comment>
<feature type="signal peptide" evidence="13">
    <location>
        <begin position="1"/>
        <end position="24"/>
    </location>
</feature>
<dbReference type="InterPro" id="IPR036942">
    <property type="entry name" value="Beta-barrel_TonB_sf"/>
</dbReference>
<keyword evidence="2 11" id="KW-0813">Transport</keyword>
<keyword evidence="5 11" id="KW-0812">Transmembrane</keyword>
<evidence type="ECO:0000256" key="4">
    <source>
        <dbReference type="ARBA" id="ARBA00022496"/>
    </source>
</evidence>
<dbReference type="InterPro" id="IPR000531">
    <property type="entry name" value="Beta-barrel_TonB"/>
</dbReference>
<keyword evidence="10 11" id="KW-0998">Cell outer membrane</keyword>